<feature type="coiled-coil region" evidence="1">
    <location>
        <begin position="148"/>
        <end position="180"/>
    </location>
</feature>
<keyword evidence="1" id="KW-0175">Coiled coil</keyword>
<sequence length="215" mass="24679">MIQYSKCAKRCFSTLGLNEFMLINWMKHSKGGMTPSTTARNRVRQNGVTTRDLATTDKKKHLEGYVNQLPKLPSHYCRKNTLKTYLEPTFKSSMSDIYKEYAKQCAALNPPQKPLSRFTFDLVIKEKNIAFQPPKKDRCDLCISYETGNAKEEEYQKHQAKKEKARAEKLKDKNDAKEGISTVLTMDLQAVKVTPSLNASALYYNYAFTISHFII</sequence>
<dbReference type="PANTHER" id="PTHR10773">
    <property type="entry name" value="DNA-DIRECTED RNA POLYMERASES I, II, AND III SUBUNIT RPABC2"/>
    <property type="match status" value="1"/>
</dbReference>
<dbReference type="Proteomes" id="UP000663880">
    <property type="component" value="Unassembled WGS sequence"/>
</dbReference>
<organism evidence="2 3">
    <name type="scientific">Pieris macdunnoughi</name>
    <dbReference type="NCBI Taxonomy" id="345717"/>
    <lineage>
        <taxon>Eukaryota</taxon>
        <taxon>Metazoa</taxon>
        <taxon>Ecdysozoa</taxon>
        <taxon>Arthropoda</taxon>
        <taxon>Hexapoda</taxon>
        <taxon>Insecta</taxon>
        <taxon>Pterygota</taxon>
        <taxon>Neoptera</taxon>
        <taxon>Endopterygota</taxon>
        <taxon>Lepidoptera</taxon>
        <taxon>Glossata</taxon>
        <taxon>Ditrysia</taxon>
        <taxon>Papilionoidea</taxon>
        <taxon>Pieridae</taxon>
        <taxon>Pierinae</taxon>
        <taxon>Pieris</taxon>
    </lineage>
</organism>
<dbReference type="PANTHER" id="PTHR10773:SF19">
    <property type="match status" value="1"/>
</dbReference>
<evidence type="ECO:0000313" key="2">
    <source>
        <dbReference type="EMBL" id="CAF4780768.1"/>
    </source>
</evidence>
<proteinExistence type="predicted"/>
<gene>
    <name evidence="2" type="ORF">PMACD_LOCUS2331</name>
</gene>
<evidence type="ECO:0000313" key="3">
    <source>
        <dbReference type="Proteomes" id="UP000663880"/>
    </source>
</evidence>
<dbReference type="EMBL" id="CAJOBZ010000004">
    <property type="protein sequence ID" value="CAF4780768.1"/>
    <property type="molecule type" value="Genomic_DNA"/>
</dbReference>
<dbReference type="AlphaFoldDB" id="A0A821N5B3"/>
<evidence type="ECO:0000256" key="1">
    <source>
        <dbReference type="SAM" id="Coils"/>
    </source>
</evidence>
<dbReference type="OrthoDB" id="6932129at2759"/>
<name>A0A821N5B3_9NEOP</name>
<accession>A0A821N5B3</accession>
<protein>
    <submittedName>
        <fullName evidence="2">Uncharacterized protein</fullName>
    </submittedName>
</protein>
<comment type="caution">
    <text evidence="2">The sequence shown here is derived from an EMBL/GenBank/DDBJ whole genome shotgun (WGS) entry which is preliminary data.</text>
</comment>
<reference evidence="2" key="1">
    <citation type="submission" date="2021-02" db="EMBL/GenBank/DDBJ databases">
        <authorList>
            <person name="Steward A R."/>
        </authorList>
    </citation>
    <scope>NUCLEOTIDE SEQUENCE</scope>
</reference>
<keyword evidence="3" id="KW-1185">Reference proteome</keyword>